<keyword evidence="4" id="KW-1003">Cell membrane</keyword>
<evidence type="ECO:0000256" key="16">
    <source>
        <dbReference type="ARBA" id="ARBA00048666"/>
    </source>
</evidence>
<dbReference type="AlphaFoldDB" id="A0A915NBN1"/>
<dbReference type="InterPro" id="IPR045851">
    <property type="entry name" value="AMP-bd_C_sf"/>
</dbReference>
<dbReference type="InterPro" id="IPR000873">
    <property type="entry name" value="AMP-dep_synth/lig_dom"/>
</dbReference>
<reference evidence="24" key="1">
    <citation type="submission" date="2022-11" db="UniProtKB">
        <authorList>
            <consortium name="WormBaseParasite"/>
        </authorList>
    </citation>
    <scope>IDENTIFICATION</scope>
</reference>
<keyword evidence="8" id="KW-0067">ATP-binding</keyword>
<evidence type="ECO:0000256" key="6">
    <source>
        <dbReference type="ARBA" id="ARBA00022692"/>
    </source>
</evidence>
<evidence type="ECO:0000313" key="24">
    <source>
        <dbReference type="WBParaSite" id="scf7180000416614.g525"/>
    </source>
</evidence>
<sequence length="717" mass="82138">MGECQIEGPCTSQNNVVSNTIKHMTVSGTYSESKNSPNKPIITSTSSNKHFSSFFKNCDFCDFLFELSIFCIFVGIFLAELLSWKAALFIYLIIRLSSNDLARRIFVTIPRDLRGVLLVIRIKFEMRLRLRQNKPLHEYFDKIVEQMPNKECLVEVESGRKMTFLEFDQHSNKFANFFQNCHIGFESGDVISLFMENGIDFFASWFGLSKIGIITAWINTNLKLEPLAHSIKVANCKAILTTRTLFPVLENALKKGLLPSDLTYFVLERGLLFEYKWVRNECFIREHRMEEIEKPKIPSNLNFQSILCYIYTSGTTGIPKAAVIRHFRYFMMTCSCGKAFCIKPTDRFYITLPMYHSSAGILATGQVLTKGASACIRSKFSASNFWLDCKRFDCTISQYIGEICRYLLLQPYIPEERTHKIRLMFGNGLRPQIWEQFIARFGIERIGEFYGSTEGNSNIINVDNHVGACGFMPLYMTFVSGLYPLRLLRVDENGQLLRDENGFCIRCKPGESGEIGAAVHPNKPLLRFEGYVDRSASKSKLIENCDRKGDTVFASGDILYWDKFGYLYFKDRRGDTYRWKGENVSTTEVEGLLHSEHQYIVDTSVYGVEVPGREGRAGMIAIVLQDGTNVEEFTNKLAVIFTEQLASYAIPVFLRFCDGIEKTGTFKLKKGQLQNEGFDLDKCCGNRLFYWDISFQKYKELSKEIQKDIESGKFSSI</sequence>
<dbReference type="SUPFAM" id="SSF56801">
    <property type="entry name" value="Acetyl-CoA synthetase-like"/>
    <property type="match status" value="1"/>
</dbReference>
<dbReference type="InterPro" id="IPR042099">
    <property type="entry name" value="ANL_N_sf"/>
</dbReference>
<evidence type="ECO:0000256" key="17">
    <source>
        <dbReference type="ARBA" id="ARBA00060276"/>
    </source>
</evidence>
<comment type="similarity">
    <text evidence="2">Belongs to the ATP-dependent AMP-binding enzyme family.</text>
</comment>
<protein>
    <recommendedName>
        <fullName evidence="18">Very long-chain fatty acid transport protein</fullName>
    </recommendedName>
    <alternativeName>
        <fullName evidence="14">Long-chain-fatty-acid--CoA ligase</fullName>
    </alternativeName>
    <alternativeName>
        <fullName evidence="19">Very-long-chain acyl-CoA synthetase</fullName>
    </alternativeName>
</protein>
<feature type="domain" description="AMP-binding enzyme C-terminal" evidence="22">
    <location>
        <begin position="595"/>
        <end position="667"/>
    </location>
</feature>
<dbReference type="Pfam" id="PF00501">
    <property type="entry name" value="AMP-binding"/>
    <property type="match status" value="1"/>
</dbReference>
<evidence type="ECO:0000256" key="15">
    <source>
        <dbReference type="ARBA" id="ARBA00046271"/>
    </source>
</evidence>
<evidence type="ECO:0000256" key="5">
    <source>
        <dbReference type="ARBA" id="ARBA00022598"/>
    </source>
</evidence>
<feature type="domain" description="AMP-dependent synthetase/ligase" evidence="21">
    <location>
        <begin position="140"/>
        <end position="470"/>
    </location>
</feature>
<evidence type="ECO:0000256" key="4">
    <source>
        <dbReference type="ARBA" id="ARBA00022475"/>
    </source>
</evidence>
<keyword evidence="10" id="KW-0445">Lipid transport</keyword>
<keyword evidence="7" id="KW-0547">Nucleotide-binding</keyword>
<evidence type="ECO:0000256" key="20">
    <source>
        <dbReference type="SAM" id="Phobius"/>
    </source>
</evidence>
<keyword evidence="23" id="KW-1185">Reference proteome</keyword>
<keyword evidence="3" id="KW-0813">Transport</keyword>
<dbReference type="PROSITE" id="PS00455">
    <property type="entry name" value="AMP_BINDING"/>
    <property type="match status" value="1"/>
</dbReference>
<dbReference type="GO" id="GO:0005524">
    <property type="term" value="F:ATP binding"/>
    <property type="evidence" value="ECO:0007669"/>
    <property type="project" value="UniProtKB-KW"/>
</dbReference>
<dbReference type="Pfam" id="PF13193">
    <property type="entry name" value="AMP-binding_C"/>
    <property type="match status" value="1"/>
</dbReference>
<feature type="transmembrane region" description="Helical" evidence="20">
    <location>
        <begin position="67"/>
        <end position="94"/>
    </location>
</feature>
<dbReference type="InterPro" id="IPR020845">
    <property type="entry name" value="AMP-binding_CS"/>
</dbReference>
<evidence type="ECO:0000256" key="2">
    <source>
        <dbReference type="ARBA" id="ARBA00006432"/>
    </source>
</evidence>
<dbReference type="FunFam" id="3.30.300.30:FF:000020">
    <property type="entry name" value="Long-chain fatty acid transporter"/>
    <property type="match status" value="1"/>
</dbReference>
<comment type="subcellular location">
    <subcellularLocation>
        <location evidence="1">Cell membrane</location>
        <topology evidence="1">Multi-pass membrane protein</topology>
    </subcellularLocation>
    <subcellularLocation>
        <location evidence="15">Peroxisome membrane</location>
    </subcellularLocation>
</comment>
<evidence type="ECO:0000256" key="12">
    <source>
        <dbReference type="ARBA" id="ARBA00023140"/>
    </source>
</evidence>
<dbReference type="InterPro" id="IPR025110">
    <property type="entry name" value="AMP-bd_C"/>
</dbReference>
<dbReference type="Gene3D" id="3.40.50.12780">
    <property type="entry name" value="N-terminal domain of ligase-like"/>
    <property type="match status" value="1"/>
</dbReference>
<evidence type="ECO:0000313" key="23">
    <source>
        <dbReference type="Proteomes" id="UP000887560"/>
    </source>
</evidence>
<evidence type="ECO:0000256" key="10">
    <source>
        <dbReference type="ARBA" id="ARBA00023055"/>
    </source>
</evidence>
<evidence type="ECO:0000259" key="21">
    <source>
        <dbReference type="Pfam" id="PF00501"/>
    </source>
</evidence>
<evidence type="ECO:0000259" key="22">
    <source>
        <dbReference type="Pfam" id="PF13193"/>
    </source>
</evidence>
<keyword evidence="9 20" id="KW-1133">Transmembrane helix</keyword>
<comment type="catalytic activity">
    <reaction evidence="16">
        <text>tetracosanoate + ATP + CoA = tetracosanoyl-CoA + AMP + diphosphate</text>
        <dbReference type="Rhea" id="RHEA:33639"/>
        <dbReference type="ChEBI" id="CHEBI:30616"/>
        <dbReference type="ChEBI" id="CHEBI:31014"/>
        <dbReference type="ChEBI" id="CHEBI:33019"/>
        <dbReference type="ChEBI" id="CHEBI:57287"/>
        <dbReference type="ChEBI" id="CHEBI:65052"/>
        <dbReference type="ChEBI" id="CHEBI:456215"/>
    </reaction>
    <physiologicalReaction direction="left-to-right" evidence="16">
        <dbReference type="Rhea" id="RHEA:33640"/>
    </physiologicalReaction>
</comment>
<keyword evidence="12" id="KW-0576">Peroxisome</keyword>
<dbReference type="GO" id="GO:0044539">
    <property type="term" value="P:long-chain fatty acid import into cell"/>
    <property type="evidence" value="ECO:0007669"/>
    <property type="project" value="TreeGrafter"/>
</dbReference>
<evidence type="ECO:0000256" key="9">
    <source>
        <dbReference type="ARBA" id="ARBA00022989"/>
    </source>
</evidence>
<organism evidence="23 24">
    <name type="scientific">Meloidogyne floridensis</name>
    <dbReference type="NCBI Taxonomy" id="298350"/>
    <lineage>
        <taxon>Eukaryota</taxon>
        <taxon>Metazoa</taxon>
        <taxon>Ecdysozoa</taxon>
        <taxon>Nematoda</taxon>
        <taxon>Chromadorea</taxon>
        <taxon>Rhabditida</taxon>
        <taxon>Tylenchina</taxon>
        <taxon>Tylenchomorpha</taxon>
        <taxon>Tylenchoidea</taxon>
        <taxon>Meloidogynidae</taxon>
        <taxon>Meloidogyninae</taxon>
        <taxon>Meloidogyne</taxon>
    </lineage>
</organism>
<evidence type="ECO:0000256" key="11">
    <source>
        <dbReference type="ARBA" id="ARBA00023136"/>
    </source>
</evidence>
<comment type="catalytic activity">
    <reaction evidence="13">
        <text>a very long-chain fatty acid + ATP + CoA = a very long-chain fatty acyl-CoA + AMP + diphosphate</text>
        <dbReference type="Rhea" id="RHEA:54536"/>
        <dbReference type="ChEBI" id="CHEBI:30616"/>
        <dbReference type="ChEBI" id="CHEBI:33019"/>
        <dbReference type="ChEBI" id="CHEBI:57287"/>
        <dbReference type="ChEBI" id="CHEBI:58950"/>
        <dbReference type="ChEBI" id="CHEBI:138261"/>
        <dbReference type="ChEBI" id="CHEBI:456215"/>
    </reaction>
    <physiologicalReaction direction="left-to-right" evidence="13">
        <dbReference type="Rhea" id="RHEA:54537"/>
    </physiologicalReaction>
</comment>
<dbReference type="PANTHER" id="PTHR43107:SF15">
    <property type="entry name" value="FATTY ACID TRANSPORT PROTEIN 3, ISOFORM A"/>
    <property type="match status" value="1"/>
</dbReference>
<dbReference type="Proteomes" id="UP000887560">
    <property type="component" value="Unplaced"/>
</dbReference>
<evidence type="ECO:0000256" key="18">
    <source>
        <dbReference type="ARBA" id="ARBA00068795"/>
    </source>
</evidence>
<keyword evidence="5" id="KW-0436">Ligase</keyword>
<keyword evidence="11 20" id="KW-0472">Membrane</keyword>
<accession>A0A915NBN1</accession>
<evidence type="ECO:0000256" key="14">
    <source>
        <dbReference type="ARBA" id="ARBA00041297"/>
    </source>
</evidence>
<evidence type="ECO:0000256" key="3">
    <source>
        <dbReference type="ARBA" id="ARBA00022448"/>
    </source>
</evidence>
<proteinExistence type="inferred from homology"/>
<evidence type="ECO:0000256" key="13">
    <source>
        <dbReference type="ARBA" id="ARBA00036527"/>
    </source>
</evidence>
<evidence type="ECO:0000256" key="8">
    <source>
        <dbReference type="ARBA" id="ARBA00022840"/>
    </source>
</evidence>
<dbReference type="WBParaSite" id="scf7180000416614.g525">
    <property type="protein sequence ID" value="scf7180000416614.g525"/>
    <property type="gene ID" value="scf7180000416614.g525"/>
</dbReference>
<name>A0A915NBN1_9BILA</name>
<dbReference type="GO" id="GO:0004467">
    <property type="term" value="F:long-chain fatty acid-CoA ligase activity"/>
    <property type="evidence" value="ECO:0007669"/>
    <property type="project" value="TreeGrafter"/>
</dbReference>
<comment type="function">
    <text evidence="17">Acyl-CoA synthetase required for both the import of long chain fatty acids (LCFAs) (C14-C18) and the activation very long chain fatty acids (VLCFAs) (C20-C26) by esterification of the fatty acids into metabolically active CoA-thioesters for subsequent degradation or incorporation into phospholipids. The transport and fatty acyl-CoA synthetase activities are genetically separable and are thus independent activities. Esterifies VLCFAs in the peroxisome matrix. The VLCFAs are actively transported into peroxisomes by a PXA1-PXA2 heterodimeric transporter in the peroxisomal membrane.</text>
</comment>
<dbReference type="FunFam" id="3.40.50.12780:FF:000019">
    <property type="entry name" value="Long-chain fatty acid transporter"/>
    <property type="match status" value="1"/>
</dbReference>
<dbReference type="GO" id="GO:0005324">
    <property type="term" value="F:long-chain fatty acid transmembrane transporter activity"/>
    <property type="evidence" value="ECO:0007669"/>
    <property type="project" value="TreeGrafter"/>
</dbReference>
<evidence type="ECO:0000256" key="7">
    <source>
        <dbReference type="ARBA" id="ARBA00022741"/>
    </source>
</evidence>
<dbReference type="GO" id="GO:0005778">
    <property type="term" value="C:peroxisomal membrane"/>
    <property type="evidence" value="ECO:0007669"/>
    <property type="project" value="UniProtKB-SubCell"/>
</dbReference>
<evidence type="ECO:0000256" key="1">
    <source>
        <dbReference type="ARBA" id="ARBA00004651"/>
    </source>
</evidence>
<evidence type="ECO:0000256" key="19">
    <source>
        <dbReference type="ARBA" id="ARBA00078285"/>
    </source>
</evidence>
<dbReference type="GO" id="GO:0005789">
    <property type="term" value="C:endoplasmic reticulum membrane"/>
    <property type="evidence" value="ECO:0007669"/>
    <property type="project" value="TreeGrafter"/>
</dbReference>
<dbReference type="PANTHER" id="PTHR43107">
    <property type="entry name" value="LONG-CHAIN FATTY ACID TRANSPORT PROTEIN"/>
    <property type="match status" value="1"/>
</dbReference>
<dbReference type="GO" id="GO:0005886">
    <property type="term" value="C:plasma membrane"/>
    <property type="evidence" value="ECO:0007669"/>
    <property type="project" value="UniProtKB-SubCell"/>
</dbReference>
<keyword evidence="6 20" id="KW-0812">Transmembrane</keyword>
<dbReference type="Gene3D" id="3.30.300.30">
    <property type="match status" value="1"/>
</dbReference>